<keyword evidence="6 8" id="KW-1133">Transmembrane helix</keyword>
<keyword evidence="7 8" id="KW-0472">Membrane</keyword>
<comment type="subcellular location">
    <subcellularLocation>
        <location evidence="1">Cell membrane</location>
        <topology evidence="1">Multi-pass membrane protein</topology>
    </subcellularLocation>
</comment>
<dbReference type="GO" id="GO:0015105">
    <property type="term" value="F:arsenite transmembrane transporter activity"/>
    <property type="evidence" value="ECO:0007669"/>
    <property type="project" value="InterPro"/>
</dbReference>
<evidence type="ECO:0000256" key="1">
    <source>
        <dbReference type="ARBA" id="ARBA00004651"/>
    </source>
</evidence>
<evidence type="ECO:0000259" key="9">
    <source>
        <dbReference type="Pfam" id="PF03600"/>
    </source>
</evidence>
<evidence type="ECO:0000256" key="5">
    <source>
        <dbReference type="ARBA" id="ARBA00022692"/>
    </source>
</evidence>
<dbReference type="InterPro" id="IPR004680">
    <property type="entry name" value="Cit_transptr-like_dom"/>
</dbReference>
<feature type="transmembrane region" description="Helical" evidence="8">
    <location>
        <begin position="122"/>
        <end position="153"/>
    </location>
</feature>
<accession>A0A2G6KL13</accession>
<dbReference type="Pfam" id="PF03600">
    <property type="entry name" value="CitMHS"/>
    <property type="match status" value="1"/>
</dbReference>
<feature type="domain" description="Citrate transporter-like" evidence="9">
    <location>
        <begin position="31"/>
        <end position="397"/>
    </location>
</feature>
<dbReference type="InterPro" id="IPR051475">
    <property type="entry name" value="Diverse_Ion_Transporter"/>
</dbReference>
<evidence type="ECO:0000256" key="2">
    <source>
        <dbReference type="ARBA" id="ARBA00009843"/>
    </source>
</evidence>
<feature type="transmembrane region" description="Helical" evidence="8">
    <location>
        <begin position="392"/>
        <end position="420"/>
    </location>
</feature>
<feature type="transmembrane region" description="Helical" evidence="8">
    <location>
        <begin position="271"/>
        <end position="288"/>
    </location>
</feature>
<dbReference type="EMBL" id="PDSK01000035">
    <property type="protein sequence ID" value="PIE35712.1"/>
    <property type="molecule type" value="Genomic_DNA"/>
</dbReference>
<evidence type="ECO:0000256" key="3">
    <source>
        <dbReference type="ARBA" id="ARBA00022448"/>
    </source>
</evidence>
<proteinExistence type="inferred from homology"/>
<feature type="transmembrane region" description="Helical" evidence="8">
    <location>
        <begin position="432"/>
        <end position="455"/>
    </location>
</feature>
<evidence type="ECO:0000256" key="4">
    <source>
        <dbReference type="ARBA" id="ARBA00022475"/>
    </source>
</evidence>
<organism evidence="10 11">
    <name type="scientific">candidate division KSB3 bacterium</name>
    <dbReference type="NCBI Taxonomy" id="2044937"/>
    <lineage>
        <taxon>Bacteria</taxon>
        <taxon>candidate division KSB3</taxon>
    </lineage>
</organism>
<dbReference type="PRINTS" id="PR00758">
    <property type="entry name" value="ARSENICPUMP"/>
</dbReference>
<evidence type="ECO:0000256" key="7">
    <source>
        <dbReference type="ARBA" id="ARBA00023136"/>
    </source>
</evidence>
<protein>
    <recommendedName>
        <fullName evidence="9">Citrate transporter-like domain-containing protein</fullName>
    </recommendedName>
</protein>
<dbReference type="AlphaFoldDB" id="A0A2G6KL13"/>
<evidence type="ECO:0000313" key="11">
    <source>
        <dbReference type="Proteomes" id="UP000230821"/>
    </source>
</evidence>
<dbReference type="Proteomes" id="UP000230821">
    <property type="component" value="Unassembled WGS sequence"/>
</dbReference>
<evidence type="ECO:0000256" key="6">
    <source>
        <dbReference type="ARBA" id="ARBA00022989"/>
    </source>
</evidence>
<evidence type="ECO:0000313" key="10">
    <source>
        <dbReference type="EMBL" id="PIE35712.1"/>
    </source>
</evidence>
<name>A0A2G6KL13_9BACT</name>
<keyword evidence="4" id="KW-1003">Cell membrane</keyword>
<gene>
    <name evidence="10" type="ORF">CSA56_03085</name>
</gene>
<reference evidence="10 11" key="1">
    <citation type="submission" date="2017-10" db="EMBL/GenBank/DDBJ databases">
        <title>Novel microbial diversity and functional potential in the marine mammal oral microbiome.</title>
        <authorList>
            <person name="Dudek N.K."/>
            <person name="Sun C.L."/>
            <person name="Burstein D."/>
            <person name="Kantor R.S."/>
            <person name="Aliaga Goltsman D.S."/>
            <person name="Bik E.M."/>
            <person name="Thomas B.C."/>
            <person name="Banfield J.F."/>
            <person name="Relman D.A."/>
        </authorList>
    </citation>
    <scope>NUCLEOTIDE SEQUENCE [LARGE SCALE GENOMIC DNA]</scope>
    <source>
        <strain evidence="10">DOLJORAL78_47_16</strain>
    </source>
</reference>
<feature type="transmembrane region" description="Helical" evidence="8">
    <location>
        <begin position="337"/>
        <end position="360"/>
    </location>
</feature>
<comment type="similarity">
    <text evidence="2">Belongs to the CitM (TC 2.A.11) transporter family.</text>
</comment>
<comment type="caution">
    <text evidence="10">The sequence shown here is derived from an EMBL/GenBank/DDBJ whole genome shotgun (WGS) entry which is preliminary data.</text>
</comment>
<feature type="transmembrane region" description="Helical" evidence="8">
    <location>
        <begin position="81"/>
        <end position="101"/>
    </location>
</feature>
<sequence length="456" mass="50263">MTKKPRFLSENGVFYSMNIKILILLVFSCTYLGVVFIPRKKTEIVLIGACGMVLAKIFFFPHATPFLMHLLESCGEAMAAINWNVMGIFWGMLYLTGIFIYSRVPVLLADKLIEHARNVGMAILGVCIFSSLISAFVENVATVMIVAPIALAICKKFHLSPVPFLIGIAISSNLQGTATLIGDPPSMILAGAKQMSFNDFFVYHGQPGIFWAVQLGAIVSFLVLAYLFRSYRQPVDGIQAEEVLSWTPTLLIVAMIVCLALSPLLDNESKFLGGIICTVFGLWSIGWFHNRQGRRWKRTQVFWRQYADWETFLFLIGIFIVVEGLKDVGLIDDAAQWLVAAVGDNVFVTYSIVVWASVALSAVIDNVPYITAMIPLCQAVSANLGLPDELLVFGLLIGACLGGNITPVGAAANVVSVGILERNGYDIRFREFIQIGLPFTVAATFASYLFVWVVWR</sequence>
<feature type="transmembrane region" description="Helical" evidence="8">
    <location>
        <begin position="12"/>
        <end position="37"/>
    </location>
</feature>
<dbReference type="PANTHER" id="PTHR43568">
    <property type="entry name" value="P PROTEIN"/>
    <property type="match status" value="1"/>
</dbReference>
<feature type="transmembrane region" description="Helical" evidence="8">
    <location>
        <begin position="309"/>
        <end position="325"/>
    </location>
</feature>
<dbReference type="PANTHER" id="PTHR43568:SF1">
    <property type="entry name" value="P PROTEIN"/>
    <property type="match status" value="1"/>
</dbReference>
<feature type="transmembrane region" description="Helical" evidence="8">
    <location>
        <begin position="209"/>
        <end position="231"/>
    </location>
</feature>
<feature type="transmembrane region" description="Helical" evidence="8">
    <location>
        <begin position="243"/>
        <end position="265"/>
    </location>
</feature>
<feature type="transmembrane region" description="Helical" evidence="8">
    <location>
        <begin position="44"/>
        <end position="61"/>
    </location>
</feature>
<keyword evidence="3" id="KW-0813">Transport</keyword>
<dbReference type="GO" id="GO:0005886">
    <property type="term" value="C:plasma membrane"/>
    <property type="evidence" value="ECO:0007669"/>
    <property type="project" value="UniProtKB-SubCell"/>
</dbReference>
<dbReference type="InterPro" id="IPR000802">
    <property type="entry name" value="Arsenical_pump_ArsB"/>
</dbReference>
<keyword evidence="5 8" id="KW-0812">Transmembrane</keyword>
<evidence type="ECO:0000256" key="8">
    <source>
        <dbReference type="SAM" id="Phobius"/>
    </source>
</evidence>